<dbReference type="VEuPathDB" id="TriTrypDB:TRSC58_01105"/>
<keyword evidence="9" id="KW-0966">Cell projection</keyword>
<sequence>MCVEPFFFLHSSSWYRSCCMLLKNPLFRDLAEKKRSVYLYFFAIVPGIVYYFFCFLCSYPRSLFFIFIFVLCIHEGEMPPKGKQKNLKSDKDLQEDEQLLNDDVMKMSMRLSALKTQYAGRLEEILALRREQKELQCSCVNFEDDLRLATSNRVDVLTDFARQYKTKEDEKIRVCTKLDDTLNRLEEEKLKLTDEAKRAETEYEDAINALKAEYDSLLARIDEMESDFGVLLDDTRSRVSDGWTEPISFPCIS</sequence>
<gene>
    <name evidence="14" type="ORF">TRSC58_01105</name>
</gene>
<comment type="caution">
    <text evidence="14">The sequence shown here is derived from an EMBL/GenBank/DDBJ whole genome shotgun (WGS) entry which is preliminary data.</text>
</comment>
<evidence type="ECO:0000256" key="7">
    <source>
        <dbReference type="ARBA" id="ARBA00023069"/>
    </source>
</evidence>
<feature type="transmembrane region" description="Helical" evidence="13">
    <location>
        <begin position="37"/>
        <end position="53"/>
    </location>
</feature>
<evidence type="ECO:0000256" key="4">
    <source>
        <dbReference type="ARBA" id="ARBA00022490"/>
    </source>
</evidence>
<evidence type="ECO:0000313" key="14">
    <source>
        <dbReference type="EMBL" id="ESL11154.1"/>
    </source>
</evidence>
<dbReference type="AlphaFoldDB" id="A0A061J8D3"/>
<accession>A0A061J8D3</accession>
<comment type="subcellular location">
    <subcellularLocation>
        <location evidence="2">Cytoplasm</location>
        <location evidence="2">Cytoskeleton</location>
        <location evidence="2">Flagellum axoneme</location>
    </subcellularLocation>
</comment>
<evidence type="ECO:0000256" key="10">
    <source>
        <dbReference type="ARBA" id="ARBA00044754"/>
    </source>
</evidence>
<keyword evidence="15" id="KW-1185">Reference proteome</keyword>
<organism evidence="14 15">
    <name type="scientific">Trypanosoma rangeli SC58</name>
    <dbReference type="NCBI Taxonomy" id="429131"/>
    <lineage>
        <taxon>Eukaryota</taxon>
        <taxon>Discoba</taxon>
        <taxon>Euglenozoa</taxon>
        <taxon>Kinetoplastea</taxon>
        <taxon>Metakinetoplastina</taxon>
        <taxon>Trypanosomatida</taxon>
        <taxon>Trypanosomatidae</taxon>
        <taxon>Trypanosoma</taxon>
        <taxon>Herpetosoma</taxon>
    </lineage>
</organism>
<keyword evidence="8" id="KW-0206">Cytoskeleton</keyword>
<evidence type="ECO:0000313" key="15">
    <source>
        <dbReference type="Proteomes" id="UP000031737"/>
    </source>
</evidence>
<dbReference type="PANTHER" id="PTHR28656">
    <property type="entry name" value="COILED-COIL DOMAIN-CONTAINING PROTEIN 153"/>
    <property type="match status" value="1"/>
</dbReference>
<keyword evidence="4" id="KW-0963">Cytoplasm</keyword>
<evidence type="ECO:0000256" key="1">
    <source>
        <dbReference type="ARBA" id="ARBA00003029"/>
    </source>
</evidence>
<keyword evidence="13" id="KW-0812">Transmembrane</keyword>
<dbReference type="OrthoDB" id="251385at2759"/>
<evidence type="ECO:0000256" key="11">
    <source>
        <dbReference type="ARBA" id="ARBA00044800"/>
    </source>
</evidence>
<keyword evidence="13" id="KW-1133">Transmembrane helix</keyword>
<comment type="similarity">
    <text evidence="10">Belongs to the DRC12 family.</text>
</comment>
<reference evidence="14 15" key="1">
    <citation type="submission" date="2013-07" db="EMBL/GenBank/DDBJ databases">
        <authorList>
            <person name="Stoco P.H."/>
            <person name="Wagner G."/>
            <person name="Gerber A."/>
            <person name="Zaha A."/>
            <person name="Thompson C."/>
            <person name="Bartholomeu D.C."/>
            <person name="Luckemeyer D.D."/>
            <person name="Bahia D."/>
            <person name="Loreto E."/>
            <person name="Prestes E.B."/>
            <person name="Lima F.M."/>
            <person name="Rodrigues-Luiz G."/>
            <person name="Vallejo G.A."/>
            <person name="Filho J.F."/>
            <person name="Monteiro K.M."/>
            <person name="Tyler K.M."/>
            <person name="de Almeida L.G."/>
            <person name="Ortiz M.F."/>
            <person name="Siervo M.A."/>
            <person name="de Moraes M.H."/>
            <person name="Cunha O.L."/>
            <person name="Mendonca-Neto R."/>
            <person name="Silva R."/>
            <person name="Teixeira S.M."/>
            <person name="Murta S.M."/>
            <person name="Sincero T.C."/>
            <person name="Mendes T.A."/>
            <person name="Urmenyi T.P."/>
            <person name="Silva V.G."/>
            <person name="da Rocha W.D."/>
            <person name="Andersson B."/>
            <person name="Romanha A.J."/>
            <person name="Steindel M."/>
            <person name="de Vasconcelos A.T."/>
            <person name="Grisard E.C."/>
        </authorList>
    </citation>
    <scope>NUCLEOTIDE SEQUENCE [LARGE SCALE GENOMIC DNA]</scope>
    <source>
        <strain evidence="14 15">SC58</strain>
    </source>
</reference>
<evidence type="ECO:0000256" key="5">
    <source>
        <dbReference type="ARBA" id="ARBA00022846"/>
    </source>
</evidence>
<dbReference type="EMBL" id="AUPL01001105">
    <property type="protein sequence ID" value="ESL11154.1"/>
    <property type="molecule type" value="Genomic_DNA"/>
</dbReference>
<evidence type="ECO:0000256" key="12">
    <source>
        <dbReference type="SAM" id="Coils"/>
    </source>
</evidence>
<evidence type="ECO:0000256" key="13">
    <source>
        <dbReference type="SAM" id="Phobius"/>
    </source>
</evidence>
<keyword evidence="5" id="KW-0282">Flagellum</keyword>
<comment type="subunit">
    <text evidence="3">Component of the nexin-dynein regulatory complex (N-DRC).</text>
</comment>
<dbReference type="Proteomes" id="UP000031737">
    <property type="component" value="Unassembled WGS sequence"/>
</dbReference>
<protein>
    <recommendedName>
        <fullName evidence="11">Dynein regulatory complex protein 12</fullName>
    </recommendedName>
</protein>
<dbReference type="InterPro" id="IPR033585">
    <property type="entry name" value="DRC12-like"/>
</dbReference>
<evidence type="ECO:0000256" key="8">
    <source>
        <dbReference type="ARBA" id="ARBA00023212"/>
    </source>
</evidence>
<proteinExistence type="inferred from homology"/>
<evidence type="ECO:0000256" key="3">
    <source>
        <dbReference type="ARBA" id="ARBA00011248"/>
    </source>
</evidence>
<feature type="coiled-coil region" evidence="12">
    <location>
        <begin position="175"/>
        <end position="227"/>
    </location>
</feature>
<dbReference type="PANTHER" id="PTHR28656:SF1">
    <property type="entry name" value="COILED-COIL DOMAIN-CONTAINING PROTEIN 153"/>
    <property type="match status" value="1"/>
</dbReference>
<evidence type="ECO:0000256" key="2">
    <source>
        <dbReference type="ARBA" id="ARBA00004611"/>
    </source>
</evidence>
<evidence type="ECO:0000256" key="9">
    <source>
        <dbReference type="ARBA" id="ARBA00023273"/>
    </source>
</evidence>
<keyword evidence="6 12" id="KW-0175">Coiled coil</keyword>
<comment type="function">
    <text evidence="1">Component of the nexin-dynein regulatory complex (N-DRC), a key regulator of ciliary/flagellar motility which maintains the alignment and integrity of the distal axoneme and regulates microtubule sliding in motile axonemes.</text>
</comment>
<keyword evidence="13" id="KW-0472">Membrane</keyword>
<name>A0A061J8D3_TRYRA</name>
<evidence type="ECO:0000256" key="6">
    <source>
        <dbReference type="ARBA" id="ARBA00023054"/>
    </source>
</evidence>
<keyword evidence="7" id="KW-0969">Cilium</keyword>